<protein>
    <submittedName>
        <fullName evidence="3">Tellurium resistance protein TerD</fullName>
    </submittedName>
</protein>
<name>F2RGL1_STRVP</name>
<evidence type="ECO:0000313" key="3">
    <source>
        <dbReference type="EMBL" id="CCA54822.1"/>
    </source>
</evidence>
<accession>F2RGL1</accession>
<reference evidence="3 4" key="1">
    <citation type="journal article" date="2011" name="BMC Genomics">
        <title>Genome-wide analysis of the role of GlnR in Streptomyces venezuelae provides new insights into global nitrogen regulation in actinomycetes.</title>
        <authorList>
            <person name="Pullan S.T."/>
            <person name="Bibb M.J."/>
            <person name="Merrick M."/>
        </authorList>
    </citation>
    <scope>NUCLEOTIDE SEQUENCE [LARGE SCALE GENOMIC DNA]</scope>
    <source>
        <strain evidence="3">ATCC 10712</strain>
    </source>
</reference>
<evidence type="ECO:0000256" key="1">
    <source>
        <dbReference type="SAM" id="MobiDB-lite"/>
    </source>
</evidence>
<evidence type="ECO:0000313" key="4">
    <source>
        <dbReference type="Proteomes" id="UP000006854"/>
    </source>
</evidence>
<feature type="compositionally biased region" description="Pro residues" evidence="1">
    <location>
        <begin position="181"/>
        <end position="203"/>
    </location>
</feature>
<dbReference type="KEGG" id="sve:SVEN_1535"/>
<feature type="compositionally biased region" description="Low complexity" evidence="1">
    <location>
        <begin position="204"/>
        <end position="221"/>
    </location>
</feature>
<gene>
    <name evidence="3" type="ordered locus">SVEN_1535</name>
</gene>
<dbReference type="InterPro" id="IPR051324">
    <property type="entry name" value="Stress/Tellurium_Resist"/>
</dbReference>
<dbReference type="Proteomes" id="UP000006854">
    <property type="component" value="Chromosome"/>
</dbReference>
<dbReference type="PANTHER" id="PTHR32097">
    <property type="entry name" value="CAMP-BINDING PROTEIN 1-RELATED"/>
    <property type="match status" value="1"/>
</dbReference>
<proteinExistence type="predicted"/>
<evidence type="ECO:0000259" key="2">
    <source>
        <dbReference type="Pfam" id="PF02342"/>
    </source>
</evidence>
<dbReference type="Pfam" id="PF02342">
    <property type="entry name" value="TerD"/>
    <property type="match status" value="2"/>
</dbReference>
<organism evidence="3 4">
    <name type="scientific">Streptomyces venezuelae (strain ATCC 10712 / CBS 650.69 / DSM 40230 / JCM 4526 / NBRC 13096 / PD 04745)</name>
    <dbReference type="NCBI Taxonomy" id="953739"/>
    <lineage>
        <taxon>Bacteria</taxon>
        <taxon>Bacillati</taxon>
        <taxon>Actinomycetota</taxon>
        <taxon>Actinomycetes</taxon>
        <taxon>Kitasatosporales</taxon>
        <taxon>Streptomycetaceae</taxon>
        <taxon>Streptomyces</taxon>
    </lineage>
</organism>
<feature type="region of interest" description="Disordered" evidence="1">
    <location>
        <begin position="181"/>
        <end position="227"/>
    </location>
</feature>
<dbReference type="PATRIC" id="fig|953739.5.peg.3646"/>
<dbReference type="HOGENOM" id="CLU_609484_0_0_11"/>
<dbReference type="AlphaFoldDB" id="F2RGL1"/>
<dbReference type="STRING" id="953739.SVEN_1535"/>
<keyword evidence="4" id="KW-1185">Reference proteome</keyword>
<dbReference type="EMBL" id="FR845719">
    <property type="protein sequence ID" value="CCA54822.1"/>
    <property type="molecule type" value="Genomic_DNA"/>
</dbReference>
<dbReference type="PANTHER" id="PTHR32097:SF17">
    <property type="entry name" value="CAMP-BINDING PROTEIN 1-RELATED"/>
    <property type="match status" value="1"/>
</dbReference>
<dbReference type="CDD" id="cd06974">
    <property type="entry name" value="TerD_like"/>
    <property type="match status" value="2"/>
</dbReference>
<dbReference type="eggNOG" id="COG2310">
    <property type="taxonomic scope" value="Bacteria"/>
</dbReference>
<feature type="domain" description="TerD" evidence="2">
    <location>
        <begin position="23"/>
        <end position="161"/>
    </location>
</feature>
<sequence length="414" mass="42454">MTAMTPGSNIPLTVARVAVDVAAPVRLDVSGLLLGANGKVRSDDDFIFYNQPSGPGVTYRSGGGAAPDAILVDTGALPAGIERIVVTASPDAAGQTFQGIEPTATLRNADDGTVLATFTPPRLATETALVVVEIYLRNGAWKARAVGQGYANGLAGIATDFGVSVDDEPAAAPAAAAPAPVAAPAPAAPPVAPPAPPAPPAAPVDPRIAAATPPAAAAPAPSGKINLDKGRVSLQKNQTVSLVKGGRPLLSQVKMGLGWEPAYRGKDIDLDASVIAYGPQRNHLDSCYFGKLSILNGSVKHSGDNLTGEGAGDDEVIVVDLGRLPADATGLVFTVNSFSGQKFTEVAKAYCRLIDAATGEELVRFDLTTAEPQTGVMMAKLIKQFSGEWEMTAMGEFVKSRTVRGMVKPAAQAL</sequence>
<feature type="domain" description="TerD" evidence="2">
    <location>
        <begin position="232"/>
        <end position="400"/>
    </location>
</feature>
<dbReference type="InterPro" id="IPR003325">
    <property type="entry name" value="TerD"/>
</dbReference>
<dbReference type="Gene3D" id="2.60.60.30">
    <property type="entry name" value="sav2460 like domains"/>
    <property type="match status" value="2"/>
</dbReference>